<dbReference type="Proteomes" id="UP000288805">
    <property type="component" value="Unassembled WGS sequence"/>
</dbReference>
<reference evidence="1 2" key="1">
    <citation type="journal article" date="2018" name="PLoS Genet.">
        <title>Population sequencing reveals clonal diversity and ancestral inbreeding in the grapevine cultivar Chardonnay.</title>
        <authorList>
            <person name="Roach M.J."/>
            <person name="Johnson D.L."/>
            <person name="Bohlmann J."/>
            <person name="van Vuuren H.J."/>
            <person name="Jones S.J."/>
            <person name="Pretorius I.S."/>
            <person name="Schmidt S.A."/>
            <person name="Borneman A.R."/>
        </authorList>
    </citation>
    <scope>NUCLEOTIDE SEQUENCE [LARGE SCALE GENOMIC DNA]</scope>
    <source>
        <strain evidence="2">cv. Chardonnay</strain>
        <tissue evidence="1">Leaf</tissue>
    </source>
</reference>
<sequence length="65" mass="7483">MDRVKKLKPFNEEYVDLGPVSPNSMGHNEHREVVQEEQVVTLDRNDEFAVDDVEENPTVENDGLE</sequence>
<protein>
    <submittedName>
        <fullName evidence="1">Uncharacterized protein</fullName>
    </submittedName>
</protein>
<name>A0A438FT47_VITVI</name>
<proteinExistence type="predicted"/>
<dbReference type="AlphaFoldDB" id="A0A438FT47"/>
<gene>
    <name evidence="1" type="ORF">CK203_057487</name>
</gene>
<evidence type="ECO:0000313" key="1">
    <source>
        <dbReference type="EMBL" id="RVW63125.1"/>
    </source>
</evidence>
<dbReference type="EMBL" id="QGNW01000749">
    <property type="protein sequence ID" value="RVW63125.1"/>
    <property type="molecule type" value="Genomic_DNA"/>
</dbReference>
<evidence type="ECO:0000313" key="2">
    <source>
        <dbReference type="Proteomes" id="UP000288805"/>
    </source>
</evidence>
<accession>A0A438FT47</accession>
<organism evidence="1 2">
    <name type="scientific">Vitis vinifera</name>
    <name type="common">Grape</name>
    <dbReference type="NCBI Taxonomy" id="29760"/>
    <lineage>
        <taxon>Eukaryota</taxon>
        <taxon>Viridiplantae</taxon>
        <taxon>Streptophyta</taxon>
        <taxon>Embryophyta</taxon>
        <taxon>Tracheophyta</taxon>
        <taxon>Spermatophyta</taxon>
        <taxon>Magnoliopsida</taxon>
        <taxon>eudicotyledons</taxon>
        <taxon>Gunneridae</taxon>
        <taxon>Pentapetalae</taxon>
        <taxon>rosids</taxon>
        <taxon>Vitales</taxon>
        <taxon>Vitaceae</taxon>
        <taxon>Viteae</taxon>
        <taxon>Vitis</taxon>
    </lineage>
</organism>
<comment type="caution">
    <text evidence="1">The sequence shown here is derived from an EMBL/GenBank/DDBJ whole genome shotgun (WGS) entry which is preliminary data.</text>
</comment>